<dbReference type="AlphaFoldDB" id="A0A9P4V6T8"/>
<organism evidence="1 2">
    <name type="scientific">Polyplosphaeria fusca</name>
    <dbReference type="NCBI Taxonomy" id="682080"/>
    <lineage>
        <taxon>Eukaryota</taxon>
        <taxon>Fungi</taxon>
        <taxon>Dikarya</taxon>
        <taxon>Ascomycota</taxon>
        <taxon>Pezizomycotina</taxon>
        <taxon>Dothideomycetes</taxon>
        <taxon>Pleosporomycetidae</taxon>
        <taxon>Pleosporales</taxon>
        <taxon>Tetraplosphaeriaceae</taxon>
        <taxon>Polyplosphaeria</taxon>
    </lineage>
</organism>
<proteinExistence type="predicted"/>
<sequence length="161" mass="18164">MIWLWLPGLLALKSRFVPTFKILSSLVGMRHWQRVWLEYHLYVFLFTPGGSLKVWNSAGTCNYESLFDCSAYSSCCLRFPNSFRSKRISSTWRSLSRGIPLSSEVSYAVDDLIRVVMNSSEVDVCCTLVAHSVPALGGWMGNFGPHILGCWWGEVFVLVAS</sequence>
<evidence type="ECO:0000313" key="1">
    <source>
        <dbReference type="EMBL" id="KAF2740159.1"/>
    </source>
</evidence>
<name>A0A9P4V6T8_9PLEO</name>
<dbReference type="EMBL" id="ML996101">
    <property type="protein sequence ID" value="KAF2740159.1"/>
    <property type="molecule type" value="Genomic_DNA"/>
</dbReference>
<evidence type="ECO:0000313" key="2">
    <source>
        <dbReference type="Proteomes" id="UP000799444"/>
    </source>
</evidence>
<protein>
    <submittedName>
        <fullName evidence="1">Uncharacterized protein</fullName>
    </submittedName>
</protein>
<reference evidence="1" key="1">
    <citation type="journal article" date="2020" name="Stud. Mycol.">
        <title>101 Dothideomycetes genomes: a test case for predicting lifestyles and emergence of pathogens.</title>
        <authorList>
            <person name="Haridas S."/>
            <person name="Albert R."/>
            <person name="Binder M."/>
            <person name="Bloem J."/>
            <person name="Labutti K."/>
            <person name="Salamov A."/>
            <person name="Andreopoulos B."/>
            <person name="Baker S."/>
            <person name="Barry K."/>
            <person name="Bills G."/>
            <person name="Bluhm B."/>
            <person name="Cannon C."/>
            <person name="Castanera R."/>
            <person name="Culley D."/>
            <person name="Daum C."/>
            <person name="Ezra D."/>
            <person name="Gonzalez J."/>
            <person name="Henrissat B."/>
            <person name="Kuo A."/>
            <person name="Liang C."/>
            <person name="Lipzen A."/>
            <person name="Lutzoni F."/>
            <person name="Magnuson J."/>
            <person name="Mondo S."/>
            <person name="Nolan M."/>
            <person name="Ohm R."/>
            <person name="Pangilinan J."/>
            <person name="Park H.-J."/>
            <person name="Ramirez L."/>
            <person name="Alfaro M."/>
            <person name="Sun H."/>
            <person name="Tritt A."/>
            <person name="Yoshinaga Y."/>
            <person name="Zwiers L.-H."/>
            <person name="Turgeon B."/>
            <person name="Goodwin S."/>
            <person name="Spatafora J."/>
            <person name="Crous P."/>
            <person name="Grigoriev I."/>
        </authorList>
    </citation>
    <scope>NUCLEOTIDE SEQUENCE</scope>
    <source>
        <strain evidence="1">CBS 125425</strain>
    </source>
</reference>
<keyword evidence="2" id="KW-1185">Reference proteome</keyword>
<accession>A0A9P4V6T8</accession>
<dbReference type="Proteomes" id="UP000799444">
    <property type="component" value="Unassembled WGS sequence"/>
</dbReference>
<comment type="caution">
    <text evidence="1">The sequence shown here is derived from an EMBL/GenBank/DDBJ whole genome shotgun (WGS) entry which is preliminary data.</text>
</comment>
<gene>
    <name evidence="1" type="ORF">EJ04DRAFT_234040</name>
</gene>